<keyword evidence="3" id="KW-0378">Hydrolase</keyword>
<dbReference type="PATRIC" id="fig|1391654.3.peg.10224"/>
<feature type="compositionally biased region" description="Polar residues" evidence="5">
    <location>
        <begin position="153"/>
        <end position="169"/>
    </location>
</feature>
<feature type="region of interest" description="Disordered" evidence="5">
    <location>
        <begin position="153"/>
        <end position="174"/>
    </location>
</feature>
<feature type="domain" description="Peptidase M10 metallopeptidase" evidence="8">
    <location>
        <begin position="156"/>
        <end position="237"/>
    </location>
</feature>
<dbReference type="Pfam" id="PF00413">
    <property type="entry name" value="Peptidase_M10"/>
    <property type="match status" value="1"/>
</dbReference>
<keyword evidence="6" id="KW-1133">Transmembrane helix</keyword>
<dbReference type="Gene3D" id="3.40.390.10">
    <property type="entry name" value="Collagenase (Catalytic Domain)"/>
    <property type="match status" value="1"/>
</dbReference>
<gene>
    <name evidence="9" type="ORF">AKJ09_10087</name>
</gene>
<accession>A0A0K1QCF1</accession>
<evidence type="ECO:0000313" key="9">
    <source>
        <dbReference type="EMBL" id="AKV03424.1"/>
    </source>
</evidence>
<protein>
    <recommendedName>
        <fullName evidence="8">Peptidase M10 metallopeptidase domain-containing protein</fullName>
    </recommendedName>
</protein>
<dbReference type="AlphaFoldDB" id="A0A0K1QCF1"/>
<evidence type="ECO:0000259" key="8">
    <source>
        <dbReference type="Pfam" id="PF00413"/>
    </source>
</evidence>
<evidence type="ECO:0000256" key="1">
    <source>
        <dbReference type="ARBA" id="ARBA00022670"/>
    </source>
</evidence>
<name>A0A0K1QCF1_9BACT</name>
<keyword evidence="1" id="KW-0645">Protease</keyword>
<keyword evidence="4" id="KW-0862">Zinc</keyword>
<keyword evidence="6" id="KW-0472">Membrane</keyword>
<feature type="chain" id="PRO_5005466964" description="Peptidase M10 metallopeptidase domain-containing protein" evidence="7">
    <location>
        <begin position="29"/>
        <end position="424"/>
    </location>
</feature>
<dbReference type="GO" id="GO:0006508">
    <property type="term" value="P:proteolysis"/>
    <property type="evidence" value="ECO:0007669"/>
    <property type="project" value="UniProtKB-KW"/>
</dbReference>
<dbReference type="SUPFAM" id="SSF55486">
    <property type="entry name" value="Metalloproteases ('zincins'), catalytic domain"/>
    <property type="match status" value="1"/>
</dbReference>
<keyword evidence="7" id="KW-0732">Signal</keyword>
<reference evidence="9 10" key="1">
    <citation type="submission" date="2015-08" db="EMBL/GenBank/DDBJ databases">
        <authorList>
            <person name="Babu N.S."/>
            <person name="Beckwith C.J."/>
            <person name="Beseler K.G."/>
            <person name="Brison A."/>
            <person name="Carone J.V."/>
            <person name="Caskin T.P."/>
            <person name="Diamond M."/>
            <person name="Durham M.E."/>
            <person name="Foxe J.M."/>
            <person name="Go M."/>
            <person name="Henderson B.A."/>
            <person name="Jones I.B."/>
            <person name="McGettigan J.A."/>
            <person name="Micheletti S.J."/>
            <person name="Nasrallah M.E."/>
            <person name="Ortiz D."/>
            <person name="Piller C.R."/>
            <person name="Privatt S.R."/>
            <person name="Schneider S.L."/>
            <person name="Sharp S."/>
            <person name="Smith T.C."/>
            <person name="Stanton J.D."/>
            <person name="Ullery H.E."/>
            <person name="Wilson R.J."/>
            <person name="Serrano M.G."/>
            <person name="Buck G."/>
            <person name="Lee V."/>
            <person name="Wang Y."/>
            <person name="Carvalho R."/>
            <person name="Voegtly L."/>
            <person name="Shi R."/>
            <person name="Duckworth R."/>
            <person name="Johnson A."/>
            <person name="Loviza R."/>
            <person name="Walstead R."/>
            <person name="Shah Z."/>
            <person name="Kiflezghi M."/>
            <person name="Wade K."/>
            <person name="Ball S.L."/>
            <person name="Bradley K.W."/>
            <person name="Asai D.J."/>
            <person name="Bowman C.A."/>
            <person name="Russell D.A."/>
            <person name="Pope W.H."/>
            <person name="Jacobs-Sera D."/>
            <person name="Hendrix R.W."/>
            <person name="Hatfull G.F."/>
        </authorList>
    </citation>
    <scope>NUCLEOTIDE SEQUENCE [LARGE SCALE GENOMIC DNA]</scope>
    <source>
        <strain evidence="9 10">DSM 27648</strain>
    </source>
</reference>
<dbReference type="GO" id="GO:0004222">
    <property type="term" value="F:metalloendopeptidase activity"/>
    <property type="evidence" value="ECO:0007669"/>
    <property type="project" value="InterPro"/>
</dbReference>
<feature type="region of interest" description="Disordered" evidence="5">
    <location>
        <begin position="76"/>
        <end position="96"/>
    </location>
</feature>
<proteinExistence type="predicted"/>
<keyword evidence="2" id="KW-0479">Metal-binding</keyword>
<evidence type="ECO:0000313" key="10">
    <source>
        <dbReference type="Proteomes" id="UP000064967"/>
    </source>
</evidence>
<keyword evidence="6" id="KW-0812">Transmembrane</keyword>
<feature type="signal peptide" evidence="7">
    <location>
        <begin position="1"/>
        <end position="28"/>
    </location>
</feature>
<dbReference type="KEGG" id="llu:AKJ09_10087"/>
<evidence type="ECO:0000256" key="2">
    <source>
        <dbReference type="ARBA" id="ARBA00022723"/>
    </source>
</evidence>
<dbReference type="InterPro" id="IPR024079">
    <property type="entry name" value="MetalloPept_cat_dom_sf"/>
</dbReference>
<feature type="transmembrane region" description="Helical" evidence="6">
    <location>
        <begin position="261"/>
        <end position="279"/>
    </location>
</feature>
<dbReference type="GO" id="GO:0031012">
    <property type="term" value="C:extracellular matrix"/>
    <property type="evidence" value="ECO:0007669"/>
    <property type="project" value="InterPro"/>
</dbReference>
<dbReference type="GO" id="GO:0008270">
    <property type="term" value="F:zinc ion binding"/>
    <property type="evidence" value="ECO:0007669"/>
    <property type="project" value="InterPro"/>
</dbReference>
<evidence type="ECO:0000256" key="6">
    <source>
        <dbReference type="SAM" id="Phobius"/>
    </source>
</evidence>
<organism evidence="9 10">
    <name type="scientific">Labilithrix luteola</name>
    <dbReference type="NCBI Taxonomy" id="1391654"/>
    <lineage>
        <taxon>Bacteria</taxon>
        <taxon>Pseudomonadati</taxon>
        <taxon>Myxococcota</taxon>
        <taxon>Polyangia</taxon>
        <taxon>Polyangiales</taxon>
        <taxon>Labilitrichaceae</taxon>
        <taxon>Labilithrix</taxon>
    </lineage>
</organism>
<keyword evidence="10" id="KW-1185">Reference proteome</keyword>
<dbReference type="Proteomes" id="UP000064967">
    <property type="component" value="Chromosome"/>
</dbReference>
<evidence type="ECO:0000256" key="4">
    <source>
        <dbReference type="ARBA" id="ARBA00022833"/>
    </source>
</evidence>
<dbReference type="EMBL" id="CP012333">
    <property type="protein sequence ID" value="AKV03424.1"/>
    <property type="molecule type" value="Genomic_DNA"/>
</dbReference>
<evidence type="ECO:0000256" key="3">
    <source>
        <dbReference type="ARBA" id="ARBA00022801"/>
    </source>
</evidence>
<evidence type="ECO:0000256" key="7">
    <source>
        <dbReference type="SAM" id="SignalP"/>
    </source>
</evidence>
<sequence>MFGTVLRRCFALLAATGTLAAAASDAHAYVVKKTTDGDFVHWEQREVDFTIDPSVDGNVPQAAQAVRHAMESWSGSAGAPELAGRAPQANSPQKPGYDEKNGIFFVKGGYAPAGRALAITVLTYDNASGKILDADIVFNGAYSFAVLSDVTTPTQKASKSGTHPSTTDGISHDQEASAAPGTIYDLHHVVAHELGHSLGMNDEMGRKDALMYRYSAPNDASMRAPATDDIEGLAQLYSTKLEGRGNACGGATVAPKKPSAAASHAAMFATFALLAFLLFRARSDRRARIGFVLATAAATVALLPDVSKVDGGVARASELAPGQARARVLSTSTSMEDGLIRTTYSLATTVCRTASCPKLGHGVAWGGTAGNIRQEVGGEFAPVSGDEVDVSFASLPSELAPLSSPLGGTARSADAEVRVITAAP</sequence>
<evidence type="ECO:0000256" key="5">
    <source>
        <dbReference type="SAM" id="MobiDB-lite"/>
    </source>
</evidence>
<dbReference type="InterPro" id="IPR001818">
    <property type="entry name" value="Pept_M10_metallopeptidase"/>
</dbReference>